<gene>
    <name evidence="2" type="ORF">P7K49_004527</name>
</gene>
<reference evidence="2 3" key="1">
    <citation type="submission" date="2023-05" db="EMBL/GenBank/DDBJ databases">
        <title>B98-5 Cell Line De Novo Hybrid Assembly: An Optical Mapping Approach.</title>
        <authorList>
            <person name="Kananen K."/>
            <person name="Auerbach J.A."/>
            <person name="Kautto E."/>
            <person name="Blachly J.S."/>
        </authorList>
    </citation>
    <scope>NUCLEOTIDE SEQUENCE [LARGE SCALE GENOMIC DNA]</scope>
    <source>
        <strain evidence="2">B95-8</strain>
        <tissue evidence="2">Cell line</tissue>
    </source>
</reference>
<comment type="caution">
    <text evidence="2">The sequence shown here is derived from an EMBL/GenBank/DDBJ whole genome shotgun (WGS) entry which is preliminary data.</text>
</comment>
<proteinExistence type="predicted"/>
<feature type="region of interest" description="Disordered" evidence="1">
    <location>
        <begin position="1"/>
        <end position="20"/>
    </location>
</feature>
<accession>A0ABQ9W7N9</accession>
<dbReference type="Proteomes" id="UP001266305">
    <property type="component" value="Unassembled WGS sequence"/>
</dbReference>
<evidence type="ECO:0000256" key="1">
    <source>
        <dbReference type="SAM" id="MobiDB-lite"/>
    </source>
</evidence>
<evidence type="ECO:0000313" key="2">
    <source>
        <dbReference type="EMBL" id="KAK2117641.1"/>
    </source>
</evidence>
<sequence>MAAPRSPPRARERERSRAPAAGIVRAGGVAGSLGRALLGGSQCRLAGRVSPGAREPERAPEQGWSGAGLYLHGGRAAVGDGVAFQ</sequence>
<dbReference type="EMBL" id="JASSZA010000002">
    <property type="protein sequence ID" value="KAK2117641.1"/>
    <property type="molecule type" value="Genomic_DNA"/>
</dbReference>
<evidence type="ECO:0000313" key="3">
    <source>
        <dbReference type="Proteomes" id="UP001266305"/>
    </source>
</evidence>
<keyword evidence="3" id="KW-1185">Reference proteome</keyword>
<protein>
    <submittedName>
        <fullName evidence="2">Uncharacterized protein</fullName>
    </submittedName>
</protein>
<name>A0ABQ9W7N9_SAGOE</name>
<organism evidence="2 3">
    <name type="scientific">Saguinus oedipus</name>
    <name type="common">Cotton-top tamarin</name>
    <name type="synonym">Oedipomidas oedipus</name>
    <dbReference type="NCBI Taxonomy" id="9490"/>
    <lineage>
        <taxon>Eukaryota</taxon>
        <taxon>Metazoa</taxon>
        <taxon>Chordata</taxon>
        <taxon>Craniata</taxon>
        <taxon>Vertebrata</taxon>
        <taxon>Euteleostomi</taxon>
        <taxon>Mammalia</taxon>
        <taxon>Eutheria</taxon>
        <taxon>Euarchontoglires</taxon>
        <taxon>Primates</taxon>
        <taxon>Haplorrhini</taxon>
        <taxon>Platyrrhini</taxon>
        <taxon>Cebidae</taxon>
        <taxon>Callitrichinae</taxon>
        <taxon>Saguinus</taxon>
    </lineage>
</organism>